<organism evidence="2 3">
    <name type="scientific">Geobacter argillaceus</name>
    <dbReference type="NCBI Taxonomy" id="345631"/>
    <lineage>
        <taxon>Bacteria</taxon>
        <taxon>Pseudomonadati</taxon>
        <taxon>Thermodesulfobacteriota</taxon>
        <taxon>Desulfuromonadia</taxon>
        <taxon>Geobacterales</taxon>
        <taxon>Geobacteraceae</taxon>
        <taxon>Geobacter</taxon>
    </lineage>
</organism>
<dbReference type="PANTHER" id="PTHR37832:SF1">
    <property type="entry name" value="STRESS-RESPONSE A_B BARREL DOMAIN-CONTAINING PROTEIN"/>
    <property type="match status" value="1"/>
</dbReference>
<gene>
    <name evidence="2" type="ORF">JN12_00887</name>
</gene>
<dbReference type="Proteomes" id="UP000319449">
    <property type="component" value="Unassembled WGS sequence"/>
</dbReference>
<dbReference type="PROSITE" id="PS51502">
    <property type="entry name" value="S_R_A_B_BARREL"/>
    <property type="match status" value="1"/>
</dbReference>
<dbReference type="Gene3D" id="3.30.70.100">
    <property type="match status" value="1"/>
</dbReference>
<comment type="caution">
    <text evidence="2">The sequence shown here is derived from an EMBL/GenBank/DDBJ whole genome shotgun (WGS) entry which is preliminary data.</text>
</comment>
<dbReference type="SMART" id="SM00886">
    <property type="entry name" value="Dabb"/>
    <property type="match status" value="1"/>
</dbReference>
<evidence type="ECO:0000259" key="1">
    <source>
        <dbReference type="PROSITE" id="PS51502"/>
    </source>
</evidence>
<dbReference type="Pfam" id="PF07876">
    <property type="entry name" value="Dabb"/>
    <property type="match status" value="1"/>
</dbReference>
<dbReference type="AlphaFoldDB" id="A0A562WRK3"/>
<evidence type="ECO:0000313" key="2">
    <source>
        <dbReference type="EMBL" id="TWJ32447.1"/>
    </source>
</evidence>
<accession>A0A562WRK3</accession>
<evidence type="ECO:0000313" key="3">
    <source>
        <dbReference type="Proteomes" id="UP000319449"/>
    </source>
</evidence>
<name>A0A562WRK3_9BACT</name>
<dbReference type="InterPro" id="IPR013097">
    <property type="entry name" value="Dabb"/>
</dbReference>
<dbReference type="PANTHER" id="PTHR37832">
    <property type="entry name" value="BLL2683 PROTEIN"/>
    <property type="match status" value="1"/>
</dbReference>
<dbReference type="RefSeq" id="WP_145018801.1">
    <property type="nucleotide sequence ID" value="NZ_VLLN01000004.1"/>
</dbReference>
<feature type="domain" description="Stress-response A/B barrel" evidence="1">
    <location>
        <begin position="2"/>
        <end position="94"/>
    </location>
</feature>
<keyword evidence="3" id="KW-1185">Reference proteome</keyword>
<dbReference type="SUPFAM" id="SSF54909">
    <property type="entry name" value="Dimeric alpha+beta barrel"/>
    <property type="match status" value="1"/>
</dbReference>
<sequence>MITHIVLFKLAEPTQANITKAKELLLGMEGKVPMLRHLEVGVDLLRSERSYDVALYTRFDSMDDLKAYQVDPYHGGTVAPYMKSISSSVVVADYES</sequence>
<dbReference type="EMBL" id="VLLN01000004">
    <property type="protein sequence ID" value="TWJ32447.1"/>
    <property type="molecule type" value="Genomic_DNA"/>
</dbReference>
<proteinExistence type="predicted"/>
<protein>
    <submittedName>
        <fullName evidence="2">Stress responsive alpha/beta barrel protein</fullName>
    </submittedName>
</protein>
<dbReference type="OrthoDB" id="9808130at2"/>
<reference evidence="2 3" key="1">
    <citation type="submission" date="2019-07" db="EMBL/GenBank/DDBJ databases">
        <title>Genomic Encyclopedia of Archaeal and Bacterial Type Strains, Phase II (KMG-II): from individual species to whole genera.</title>
        <authorList>
            <person name="Goeker M."/>
        </authorList>
    </citation>
    <scope>NUCLEOTIDE SEQUENCE [LARGE SCALE GENOMIC DNA]</scope>
    <source>
        <strain evidence="2 3">ATCC BAA-1139</strain>
    </source>
</reference>
<dbReference type="InterPro" id="IPR011008">
    <property type="entry name" value="Dimeric_a/b-barrel"/>
</dbReference>